<name>A0A1F7HFX5_9BACT</name>
<comment type="similarity">
    <text evidence="1">Belongs to the PGI/PMI family.</text>
</comment>
<dbReference type="InterPro" id="IPR046348">
    <property type="entry name" value="SIS_dom_sf"/>
</dbReference>
<dbReference type="EMBL" id="MFZV01000056">
    <property type="protein sequence ID" value="OGK29846.1"/>
    <property type="molecule type" value="Genomic_DNA"/>
</dbReference>
<dbReference type="InterPro" id="IPR019490">
    <property type="entry name" value="Glu6P/Mann6P_isomerase_C"/>
</dbReference>
<dbReference type="GO" id="GO:0097367">
    <property type="term" value="F:carbohydrate derivative binding"/>
    <property type="evidence" value="ECO:0007669"/>
    <property type="project" value="InterPro"/>
</dbReference>
<dbReference type="GO" id="GO:1901135">
    <property type="term" value="P:carbohydrate derivative metabolic process"/>
    <property type="evidence" value="ECO:0007669"/>
    <property type="project" value="InterPro"/>
</dbReference>
<dbReference type="PROSITE" id="PS51464">
    <property type="entry name" value="SIS"/>
    <property type="match status" value="1"/>
</dbReference>
<keyword evidence="2" id="KW-0413">Isomerase</keyword>
<dbReference type="Proteomes" id="UP000177199">
    <property type="component" value="Unassembled WGS sequence"/>
</dbReference>
<dbReference type="GO" id="GO:0005975">
    <property type="term" value="P:carbohydrate metabolic process"/>
    <property type="evidence" value="ECO:0007669"/>
    <property type="project" value="InterPro"/>
</dbReference>
<organism evidence="4 5">
    <name type="scientific">Candidatus Roizmanbacteria bacterium RIFCSPHIGHO2_12_FULL_33_9</name>
    <dbReference type="NCBI Taxonomy" id="1802045"/>
    <lineage>
        <taxon>Bacteria</taxon>
        <taxon>Candidatus Roizmaniibacteriota</taxon>
    </lineage>
</organism>
<evidence type="ECO:0000256" key="2">
    <source>
        <dbReference type="ARBA" id="ARBA00023235"/>
    </source>
</evidence>
<dbReference type="Pfam" id="PF10432">
    <property type="entry name" value="bact-PGI_C"/>
    <property type="match status" value="1"/>
</dbReference>
<protein>
    <recommendedName>
        <fullName evidence="3">SIS domain-containing protein</fullName>
    </recommendedName>
</protein>
<dbReference type="AlphaFoldDB" id="A0A1F7HFX5"/>
<dbReference type="SUPFAM" id="SSF53697">
    <property type="entry name" value="SIS domain"/>
    <property type="match status" value="1"/>
</dbReference>
<evidence type="ECO:0000313" key="4">
    <source>
        <dbReference type="EMBL" id="OGK29846.1"/>
    </source>
</evidence>
<gene>
    <name evidence="4" type="ORF">A3F29_00160</name>
</gene>
<evidence type="ECO:0000259" key="3">
    <source>
        <dbReference type="PROSITE" id="PS51464"/>
    </source>
</evidence>
<sequence>MLDLDDKEEIIKTQGGESVIKSVDSLQDQLSQSFNEALEIKLSSEYKEAKNAVICGMGGSRFPSLIISKLFKDKFTIPYEVVDDYILPGYVGKDTLVILSSYSGSTEEVLTCANSALGKEALITGITSGGALEVFFKENSLPFYLFDPKFNPSNQPRIGFGYMVGGHLGLLINLRFINENPDEIKKAIDNLKDIVSNLRLDVDKADNPAKKMAEALLDKYPYYIVSEFLSGVGNAIANQTNETAKSISSYRIIPELNHHMMEGLKHPSMLKDIAIFVFFFSNLYSERIQKRFKITKDVVEQNSIKILWHELKGRNKIDQTFELMAFGSYLSMYLAALRKEDPTVIPYVDYFKEQLKK</sequence>
<accession>A0A1F7HFX5</accession>
<dbReference type="InterPro" id="IPR001347">
    <property type="entry name" value="SIS_dom"/>
</dbReference>
<reference evidence="4 5" key="1">
    <citation type="journal article" date="2016" name="Nat. Commun.">
        <title>Thousands of microbial genomes shed light on interconnected biogeochemical processes in an aquifer system.</title>
        <authorList>
            <person name="Anantharaman K."/>
            <person name="Brown C.T."/>
            <person name="Hug L.A."/>
            <person name="Sharon I."/>
            <person name="Castelle C.J."/>
            <person name="Probst A.J."/>
            <person name="Thomas B.C."/>
            <person name="Singh A."/>
            <person name="Wilkins M.J."/>
            <person name="Karaoz U."/>
            <person name="Brodie E.L."/>
            <person name="Williams K.H."/>
            <person name="Hubbard S.S."/>
            <person name="Banfield J.F."/>
        </authorList>
    </citation>
    <scope>NUCLEOTIDE SEQUENCE [LARGE SCALE GENOMIC DNA]</scope>
</reference>
<feature type="domain" description="SIS" evidence="3">
    <location>
        <begin position="42"/>
        <end position="186"/>
    </location>
</feature>
<proteinExistence type="inferred from homology"/>
<dbReference type="GO" id="GO:0004347">
    <property type="term" value="F:glucose-6-phosphate isomerase activity"/>
    <property type="evidence" value="ECO:0007669"/>
    <property type="project" value="InterPro"/>
</dbReference>
<dbReference type="Gene3D" id="3.40.50.10490">
    <property type="entry name" value="Glucose-6-phosphate isomerase like protein, domain 1"/>
    <property type="match status" value="2"/>
</dbReference>
<comment type="caution">
    <text evidence="4">The sequence shown here is derived from an EMBL/GenBank/DDBJ whole genome shotgun (WGS) entry which is preliminary data.</text>
</comment>
<evidence type="ECO:0000313" key="5">
    <source>
        <dbReference type="Proteomes" id="UP000177199"/>
    </source>
</evidence>
<dbReference type="GO" id="GO:0004476">
    <property type="term" value="F:mannose-6-phosphate isomerase activity"/>
    <property type="evidence" value="ECO:0007669"/>
    <property type="project" value="InterPro"/>
</dbReference>
<evidence type="ECO:0000256" key="1">
    <source>
        <dbReference type="ARBA" id="ARBA00010523"/>
    </source>
</evidence>